<name>A0ACB8C0B4_9AGAM</name>
<protein>
    <submittedName>
        <fullName evidence="1">Uncharacterized protein</fullName>
    </submittedName>
</protein>
<sequence length="620" mass="69153">MSDTQSQFHGSQAADDDSDGPQDVLPRADPATEAELRQMYDDEELDRFLHLFSNYVTEFRMPAASANVDHDGAEYRLNQPRGPTPPPLPRRPSDKTRSISEKIAYRYLLPYIPPASLPAPPFTIKRLRLTSQRLYLAVVPPYKQFFVHIAHLALWKDQQQSSLYCAVFWILWYHDLLLPALLFRIFLSLICRRLYTYPTLAELQKRRLDVAQAKEFGEEVQERLSASSLGVQELWRLFKVYKTSTKNKAKSLAKSKAVEKGVVSPTASAVDITQGAGQEETTVLDEVGVSKEEQDIKRDLLHILNELADLHERVKNIFIWRRPASSRIYAAAGCFLVLFALMCLFVSQAMAFLTILVLILPAHYLAKLVYFVGGALFWHVTPVIAALSPSDRARLPPAFADAPTDADYAMELISQRVANGLDVLPSAAQHSRDRSQSNPQSVANLSTTSFSVTQEDPPSSTAGGSSGVDWKKWGGRVALGKSWIEDGKRVLTTGQLPDPRMRSSRGPYLSPSSSGSSLPLESVETHTFPAHHATAPGLITLTPTTFYFTSLVSSQAKLTIPYNQLCGVKKTGLMKGLSLTWIPTDEPGGKEKEEKFHWVGSRDELFARLIGPDGRRWKRV</sequence>
<evidence type="ECO:0000313" key="1">
    <source>
        <dbReference type="EMBL" id="KAH7930950.1"/>
    </source>
</evidence>
<organism evidence="1 2">
    <name type="scientific">Leucogyrophana mollusca</name>
    <dbReference type="NCBI Taxonomy" id="85980"/>
    <lineage>
        <taxon>Eukaryota</taxon>
        <taxon>Fungi</taxon>
        <taxon>Dikarya</taxon>
        <taxon>Basidiomycota</taxon>
        <taxon>Agaricomycotina</taxon>
        <taxon>Agaricomycetes</taxon>
        <taxon>Agaricomycetidae</taxon>
        <taxon>Boletales</taxon>
        <taxon>Boletales incertae sedis</taxon>
        <taxon>Leucogyrophana</taxon>
    </lineage>
</organism>
<keyword evidence="2" id="KW-1185">Reference proteome</keyword>
<reference evidence="1" key="1">
    <citation type="journal article" date="2021" name="New Phytol.">
        <title>Evolutionary innovations through gain and loss of genes in the ectomycorrhizal Boletales.</title>
        <authorList>
            <person name="Wu G."/>
            <person name="Miyauchi S."/>
            <person name="Morin E."/>
            <person name="Kuo A."/>
            <person name="Drula E."/>
            <person name="Varga T."/>
            <person name="Kohler A."/>
            <person name="Feng B."/>
            <person name="Cao Y."/>
            <person name="Lipzen A."/>
            <person name="Daum C."/>
            <person name="Hundley H."/>
            <person name="Pangilinan J."/>
            <person name="Johnson J."/>
            <person name="Barry K."/>
            <person name="LaButti K."/>
            <person name="Ng V."/>
            <person name="Ahrendt S."/>
            <person name="Min B."/>
            <person name="Choi I.G."/>
            <person name="Park H."/>
            <person name="Plett J.M."/>
            <person name="Magnuson J."/>
            <person name="Spatafora J.W."/>
            <person name="Nagy L.G."/>
            <person name="Henrissat B."/>
            <person name="Grigoriev I.V."/>
            <person name="Yang Z.L."/>
            <person name="Xu J."/>
            <person name="Martin F.M."/>
        </authorList>
    </citation>
    <scope>NUCLEOTIDE SEQUENCE</scope>
    <source>
        <strain evidence="1">KUC20120723A-06</strain>
    </source>
</reference>
<evidence type="ECO:0000313" key="2">
    <source>
        <dbReference type="Proteomes" id="UP000790709"/>
    </source>
</evidence>
<dbReference type="Proteomes" id="UP000790709">
    <property type="component" value="Unassembled WGS sequence"/>
</dbReference>
<dbReference type="EMBL" id="MU266328">
    <property type="protein sequence ID" value="KAH7930950.1"/>
    <property type="molecule type" value="Genomic_DNA"/>
</dbReference>
<accession>A0ACB8C0B4</accession>
<proteinExistence type="predicted"/>
<gene>
    <name evidence="1" type="ORF">BV22DRAFT_999354</name>
</gene>
<comment type="caution">
    <text evidence="1">The sequence shown here is derived from an EMBL/GenBank/DDBJ whole genome shotgun (WGS) entry which is preliminary data.</text>
</comment>